<feature type="signal peptide" evidence="1">
    <location>
        <begin position="1"/>
        <end position="21"/>
    </location>
</feature>
<organism evidence="2 3">
    <name type="scientific">Puccinia sorghi</name>
    <dbReference type="NCBI Taxonomy" id="27349"/>
    <lineage>
        <taxon>Eukaryota</taxon>
        <taxon>Fungi</taxon>
        <taxon>Dikarya</taxon>
        <taxon>Basidiomycota</taxon>
        <taxon>Pucciniomycotina</taxon>
        <taxon>Pucciniomycetes</taxon>
        <taxon>Pucciniales</taxon>
        <taxon>Pucciniaceae</taxon>
        <taxon>Puccinia</taxon>
    </lineage>
</organism>
<reference evidence="2 3" key="1">
    <citation type="submission" date="2015-08" db="EMBL/GenBank/DDBJ databases">
        <title>Next Generation Sequencing and Analysis of the Genome of Puccinia sorghi L Schw, the Causal Agent of Maize Common Rust.</title>
        <authorList>
            <person name="Rochi L."/>
            <person name="Burguener G."/>
            <person name="Darino M."/>
            <person name="Turjanski A."/>
            <person name="Kreff E."/>
            <person name="Dieguez M.J."/>
            <person name="Sacco F."/>
        </authorList>
    </citation>
    <scope>NUCLEOTIDE SEQUENCE [LARGE SCALE GENOMIC DNA]</scope>
    <source>
        <strain evidence="2 3">RO10H11247</strain>
    </source>
</reference>
<dbReference type="VEuPathDB" id="FungiDB:VP01_1419g5"/>
<evidence type="ECO:0000256" key="1">
    <source>
        <dbReference type="SAM" id="SignalP"/>
    </source>
</evidence>
<sequence length="200" mass="21947">MFMRLLIALSLVSLLAQEVISEGVSPSSSTLGSHLATRSASTVLKSEFSDIHDEIIKAREPLARACQENDEPSVVSTFEEFQKSFQTLANSCSKTYNQNRKSPSQFARGFIMILVEFQPLLESLQPHPALLRACFRATISPDVTCDPMLDSFRSSSHSINTMISFLKAGKVDLESEVHNAGAGLDLQLFAQCGFKINLSS</sequence>
<comment type="caution">
    <text evidence="2">The sequence shown here is derived from an EMBL/GenBank/DDBJ whole genome shotgun (WGS) entry which is preliminary data.</text>
</comment>
<dbReference type="Proteomes" id="UP000037035">
    <property type="component" value="Unassembled WGS sequence"/>
</dbReference>
<feature type="chain" id="PRO_5005568614" evidence="1">
    <location>
        <begin position="22"/>
        <end position="200"/>
    </location>
</feature>
<keyword evidence="3" id="KW-1185">Reference proteome</keyword>
<dbReference type="OrthoDB" id="2497752at2759"/>
<evidence type="ECO:0000313" key="3">
    <source>
        <dbReference type="Proteomes" id="UP000037035"/>
    </source>
</evidence>
<proteinExistence type="predicted"/>
<name>A0A0L6VKP5_9BASI</name>
<accession>A0A0L6VKP5</accession>
<protein>
    <submittedName>
        <fullName evidence="2">Uncharacterized protein</fullName>
    </submittedName>
</protein>
<gene>
    <name evidence="2" type="ORF">VP01_1419g5</name>
</gene>
<evidence type="ECO:0000313" key="2">
    <source>
        <dbReference type="EMBL" id="KNZ61328.1"/>
    </source>
</evidence>
<dbReference type="AlphaFoldDB" id="A0A0L6VKP5"/>
<keyword evidence="1" id="KW-0732">Signal</keyword>
<dbReference type="EMBL" id="LAVV01004665">
    <property type="protein sequence ID" value="KNZ61328.1"/>
    <property type="molecule type" value="Genomic_DNA"/>
</dbReference>